<dbReference type="EMBL" id="JACBKZ010000002">
    <property type="protein sequence ID" value="KAF5958714.1"/>
    <property type="molecule type" value="Genomic_DNA"/>
</dbReference>
<dbReference type="Gene3D" id="3.40.50.2000">
    <property type="entry name" value="Glycogen Phosphorylase B"/>
    <property type="match status" value="1"/>
</dbReference>
<proteinExistence type="predicted"/>
<sequence length="135" mass="15019">MGIKVRTPIKNQMIQLSPTMPVIHASKLVWACIGDLATDKAVFEMVSRNKKSVKVANWLICNSAFELKSAAFSLFPWDSCRVVMAGLSGNVFYAAFFSHFFNSSNTVKIVQQFLDILPIGPLFSTNRHRKSAGSF</sequence>
<dbReference type="Proteomes" id="UP000593564">
    <property type="component" value="Unassembled WGS sequence"/>
</dbReference>
<gene>
    <name evidence="1" type="ORF">HYC85_005939</name>
</gene>
<comment type="caution">
    <text evidence="1">The sequence shown here is derived from an EMBL/GenBank/DDBJ whole genome shotgun (WGS) entry which is preliminary data.</text>
</comment>
<evidence type="ECO:0000313" key="2">
    <source>
        <dbReference type="Proteomes" id="UP000593564"/>
    </source>
</evidence>
<evidence type="ECO:0000313" key="1">
    <source>
        <dbReference type="EMBL" id="KAF5958714.1"/>
    </source>
</evidence>
<dbReference type="AlphaFoldDB" id="A0A7J7I2Q9"/>
<reference evidence="1 2" key="2">
    <citation type="submission" date="2020-07" db="EMBL/GenBank/DDBJ databases">
        <title>Genome assembly of wild tea tree DASZ reveals pedigree and selection history of tea varieties.</title>
        <authorList>
            <person name="Zhang W."/>
        </authorList>
    </citation>
    <scope>NUCLEOTIDE SEQUENCE [LARGE SCALE GENOMIC DNA]</scope>
    <source>
        <strain evidence="2">cv. G240</strain>
        <tissue evidence="1">Leaf</tissue>
    </source>
</reference>
<reference evidence="2" key="1">
    <citation type="journal article" date="2020" name="Nat. Commun.">
        <title>Genome assembly of wild tea tree DASZ reveals pedigree and selection history of tea varieties.</title>
        <authorList>
            <person name="Zhang W."/>
            <person name="Zhang Y."/>
            <person name="Qiu H."/>
            <person name="Guo Y."/>
            <person name="Wan H."/>
            <person name="Zhang X."/>
            <person name="Scossa F."/>
            <person name="Alseekh S."/>
            <person name="Zhang Q."/>
            <person name="Wang P."/>
            <person name="Xu L."/>
            <person name="Schmidt M.H."/>
            <person name="Jia X."/>
            <person name="Li D."/>
            <person name="Zhu A."/>
            <person name="Guo F."/>
            <person name="Chen W."/>
            <person name="Ni D."/>
            <person name="Usadel B."/>
            <person name="Fernie A.R."/>
            <person name="Wen W."/>
        </authorList>
    </citation>
    <scope>NUCLEOTIDE SEQUENCE [LARGE SCALE GENOMIC DNA]</scope>
    <source>
        <strain evidence="2">cv. G240</strain>
    </source>
</reference>
<keyword evidence="2" id="KW-1185">Reference proteome</keyword>
<accession>A0A7J7I2Q9</accession>
<organism evidence="1 2">
    <name type="scientific">Camellia sinensis</name>
    <name type="common">Tea plant</name>
    <name type="synonym">Thea sinensis</name>
    <dbReference type="NCBI Taxonomy" id="4442"/>
    <lineage>
        <taxon>Eukaryota</taxon>
        <taxon>Viridiplantae</taxon>
        <taxon>Streptophyta</taxon>
        <taxon>Embryophyta</taxon>
        <taxon>Tracheophyta</taxon>
        <taxon>Spermatophyta</taxon>
        <taxon>Magnoliopsida</taxon>
        <taxon>eudicotyledons</taxon>
        <taxon>Gunneridae</taxon>
        <taxon>Pentapetalae</taxon>
        <taxon>asterids</taxon>
        <taxon>Ericales</taxon>
        <taxon>Theaceae</taxon>
        <taxon>Camellia</taxon>
    </lineage>
</organism>
<protein>
    <submittedName>
        <fullName evidence="1">Uncharacterized protein</fullName>
    </submittedName>
</protein>
<name>A0A7J7I2Q9_CAMSI</name>